<evidence type="ECO:0000313" key="2">
    <source>
        <dbReference type="EMBL" id="MCK2212747.1"/>
    </source>
</evidence>
<dbReference type="Proteomes" id="UP001317259">
    <property type="component" value="Unassembled WGS sequence"/>
</dbReference>
<feature type="chain" id="PRO_5045645213" description="Secreted protein" evidence="1">
    <location>
        <begin position="29"/>
        <end position="95"/>
    </location>
</feature>
<keyword evidence="3" id="KW-1185">Reference proteome</keyword>
<reference evidence="2 3" key="1">
    <citation type="submission" date="2022-04" db="EMBL/GenBank/DDBJ databases">
        <title>Genome draft of Actinomadura sp. ATCC 31491.</title>
        <authorList>
            <person name="Shi X."/>
            <person name="Du Y."/>
        </authorList>
    </citation>
    <scope>NUCLEOTIDE SEQUENCE [LARGE SCALE GENOMIC DNA]</scope>
    <source>
        <strain evidence="2 3">ATCC 31491</strain>
    </source>
</reference>
<evidence type="ECO:0008006" key="4">
    <source>
        <dbReference type="Google" id="ProtNLM"/>
    </source>
</evidence>
<organism evidence="2 3">
    <name type="scientific">Actinomadura luzonensis</name>
    <dbReference type="NCBI Taxonomy" id="2805427"/>
    <lineage>
        <taxon>Bacteria</taxon>
        <taxon>Bacillati</taxon>
        <taxon>Actinomycetota</taxon>
        <taxon>Actinomycetes</taxon>
        <taxon>Streptosporangiales</taxon>
        <taxon>Thermomonosporaceae</taxon>
        <taxon>Actinomadura</taxon>
    </lineage>
</organism>
<protein>
    <recommendedName>
        <fullName evidence="4">Secreted protein</fullName>
    </recommendedName>
</protein>
<comment type="caution">
    <text evidence="2">The sequence shown here is derived from an EMBL/GenBank/DDBJ whole genome shotgun (WGS) entry which is preliminary data.</text>
</comment>
<dbReference type="RefSeq" id="WP_242373429.1">
    <property type="nucleotide sequence ID" value="NZ_JAKRKC020000001.1"/>
</dbReference>
<name>A0ABT0FKB2_9ACTN</name>
<evidence type="ECO:0000313" key="3">
    <source>
        <dbReference type="Proteomes" id="UP001317259"/>
    </source>
</evidence>
<dbReference type="EMBL" id="JAKRKC020000001">
    <property type="protein sequence ID" value="MCK2212747.1"/>
    <property type="molecule type" value="Genomic_DNA"/>
</dbReference>
<gene>
    <name evidence="2" type="ORF">MF672_002895</name>
</gene>
<proteinExistence type="predicted"/>
<accession>A0ABT0FKB2</accession>
<feature type="signal peptide" evidence="1">
    <location>
        <begin position="1"/>
        <end position="28"/>
    </location>
</feature>
<sequence>MKRLAFSLAAVLPSVLTIVLLAAPPARADGAHRCFFGDLTAQDADGYDFAANGCDGTGYGDVVVTVLGGTAAGVHRCRYVFPWNGTLGAYGCAPA</sequence>
<keyword evidence="1" id="KW-0732">Signal</keyword>
<evidence type="ECO:0000256" key="1">
    <source>
        <dbReference type="SAM" id="SignalP"/>
    </source>
</evidence>